<accession>A0AAV0YQV6</accession>
<keyword evidence="2" id="KW-1185">Reference proteome</keyword>
<proteinExistence type="predicted"/>
<protein>
    <submittedName>
        <fullName evidence="1">Uncharacterized protein</fullName>
    </submittedName>
</protein>
<dbReference type="Proteomes" id="UP001157006">
    <property type="component" value="Chromosome 1L"/>
</dbReference>
<gene>
    <name evidence="1" type="ORF">VFH_I350960</name>
</gene>
<evidence type="ECO:0000313" key="1">
    <source>
        <dbReference type="EMBL" id="CAI8588506.1"/>
    </source>
</evidence>
<dbReference type="AlphaFoldDB" id="A0AAV0YQV6"/>
<name>A0AAV0YQV6_VICFA</name>
<reference evidence="1 2" key="1">
    <citation type="submission" date="2023-01" db="EMBL/GenBank/DDBJ databases">
        <authorList>
            <person name="Kreplak J."/>
        </authorList>
    </citation>
    <scope>NUCLEOTIDE SEQUENCE [LARGE SCALE GENOMIC DNA]</scope>
</reference>
<organism evidence="1 2">
    <name type="scientific">Vicia faba</name>
    <name type="common">Broad bean</name>
    <name type="synonym">Faba vulgaris</name>
    <dbReference type="NCBI Taxonomy" id="3906"/>
    <lineage>
        <taxon>Eukaryota</taxon>
        <taxon>Viridiplantae</taxon>
        <taxon>Streptophyta</taxon>
        <taxon>Embryophyta</taxon>
        <taxon>Tracheophyta</taxon>
        <taxon>Spermatophyta</taxon>
        <taxon>Magnoliopsida</taxon>
        <taxon>eudicotyledons</taxon>
        <taxon>Gunneridae</taxon>
        <taxon>Pentapetalae</taxon>
        <taxon>rosids</taxon>
        <taxon>fabids</taxon>
        <taxon>Fabales</taxon>
        <taxon>Fabaceae</taxon>
        <taxon>Papilionoideae</taxon>
        <taxon>50 kb inversion clade</taxon>
        <taxon>NPAAA clade</taxon>
        <taxon>Hologalegina</taxon>
        <taxon>IRL clade</taxon>
        <taxon>Fabeae</taxon>
        <taxon>Vicia</taxon>
    </lineage>
</organism>
<evidence type="ECO:0000313" key="2">
    <source>
        <dbReference type="Proteomes" id="UP001157006"/>
    </source>
</evidence>
<dbReference type="EMBL" id="OX451736">
    <property type="protein sequence ID" value="CAI8588506.1"/>
    <property type="molecule type" value="Genomic_DNA"/>
</dbReference>
<sequence length="97" mass="11484">MKGMDTVRFKETTRVHDWDWTSERHNYDSPTGAKPTFLQLRKDDEEPAINPYAHYMGLKIIEVIEGFMFVVMKAINTRKCRSEDDERWLLLNTVFGD</sequence>